<evidence type="ECO:0000256" key="2">
    <source>
        <dbReference type="SAM" id="MobiDB-lite"/>
    </source>
</evidence>
<dbReference type="Proteomes" id="UP000215509">
    <property type="component" value="Unassembled WGS sequence"/>
</dbReference>
<protein>
    <recommendedName>
        <fullName evidence="7">ABC transporter substrate-binding protein</fullName>
    </recommendedName>
</protein>
<feature type="region of interest" description="Disordered" evidence="2">
    <location>
        <begin position="430"/>
        <end position="489"/>
    </location>
</feature>
<organism evidence="5 6">
    <name type="scientific">Paenibacillus rigui</name>
    <dbReference type="NCBI Taxonomy" id="554312"/>
    <lineage>
        <taxon>Bacteria</taxon>
        <taxon>Bacillati</taxon>
        <taxon>Bacillota</taxon>
        <taxon>Bacilli</taxon>
        <taxon>Bacillales</taxon>
        <taxon>Paenibacillaceae</taxon>
        <taxon>Paenibacillus</taxon>
    </lineage>
</organism>
<accession>A0A229UM45</accession>
<evidence type="ECO:0000256" key="1">
    <source>
        <dbReference type="ARBA" id="ARBA00023125"/>
    </source>
</evidence>
<dbReference type="InterPro" id="IPR025370">
    <property type="entry name" value="SgrR_HTH_N"/>
</dbReference>
<name>A0A229UM45_9BACL</name>
<evidence type="ECO:0008006" key="7">
    <source>
        <dbReference type="Google" id="ProtNLM"/>
    </source>
</evidence>
<evidence type="ECO:0000313" key="6">
    <source>
        <dbReference type="Proteomes" id="UP000215509"/>
    </source>
</evidence>
<feature type="domain" description="Solute-binding protein family 5" evidence="3">
    <location>
        <begin position="181"/>
        <end position="548"/>
    </location>
</feature>
<dbReference type="Gene3D" id="3.40.190.10">
    <property type="entry name" value="Periplasmic binding protein-like II"/>
    <property type="match status" value="1"/>
</dbReference>
<keyword evidence="6" id="KW-1185">Reference proteome</keyword>
<dbReference type="GO" id="GO:1904680">
    <property type="term" value="F:peptide transmembrane transporter activity"/>
    <property type="evidence" value="ECO:0007669"/>
    <property type="project" value="TreeGrafter"/>
</dbReference>
<dbReference type="AlphaFoldDB" id="A0A229UM45"/>
<proteinExistence type="predicted"/>
<gene>
    <name evidence="5" type="ORF">CF651_20405</name>
</gene>
<feature type="domain" description="Transcriptional regulator SgrR N-terminal HTH" evidence="4">
    <location>
        <begin position="3"/>
        <end position="118"/>
    </location>
</feature>
<dbReference type="RefSeq" id="WP_094016723.1">
    <property type="nucleotide sequence ID" value="NZ_NMQW01000031.1"/>
</dbReference>
<dbReference type="SUPFAM" id="SSF53850">
    <property type="entry name" value="Periplasmic binding protein-like II"/>
    <property type="match status" value="1"/>
</dbReference>
<evidence type="ECO:0000259" key="4">
    <source>
        <dbReference type="Pfam" id="PF12793"/>
    </source>
</evidence>
<feature type="compositionally biased region" description="Polar residues" evidence="2">
    <location>
        <begin position="451"/>
        <end position="461"/>
    </location>
</feature>
<dbReference type="GO" id="GO:0015833">
    <property type="term" value="P:peptide transport"/>
    <property type="evidence" value="ECO:0007669"/>
    <property type="project" value="TreeGrafter"/>
</dbReference>
<keyword evidence="1" id="KW-0238">DNA-binding</keyword>
<dbReference type="PANTHER" id="PTHR30290">
    <property type="entry name" value="PERIPLASMIC BINDING COMPONENT OF ABC TRANSPORTER"/>
    <property type="match status" value="1"/>
</dbReference>
<comment type="caution">
    <text evidence="5">The sequence shown here is derived from an EMBL/GenBank/DDBJ whole genome shotgun (WGS) entry which is preliminary data.</text>
</comment>
<dbReference type="PANTHER" id="PTHR30290:SF72">
    <property type="entry name" value="HTH-TYPE TRANSCRIPTIONAL REGULATOR SGRR"/>
    <property type="match status" value="1"/>
</dbReference>
<dbReference type="Pfam" id="PF00496">
    <property type="entry name" value="SBP_bac_5"/>
    <property type="match status" value="1"/>
</dbReference>
<dbReference type="OrthoDB" id="5894719at2"/>
<dbReference type="Pfam" id="PF12793">
    <property type="entry name" value="SgrR_N"/>
    <property type="match status" value="1"/>
</dbReference>
<dbReference type="InterPro" id="IPR000914">
    <property type="entry name" value="SBP_5_dom"/>
</dbReference>
<reference evidence="5 6" key="1">
    <citation type="submission" date="2017-07" db="EMBL/GenBank/DDBJ databases">
        <title>Genome sequencing and assembly of Paenibacillus rigui.</title>
        <authorList>
            <person name="Mayilraj S."/>
        </authorList>
    </citation>
    <scope>NUCLEOTIDE SEQUENCE [LARGE SCALE GENOMIC DNA]</scope>
    <source>
        <strain evidence="5 6">JCM 16352</strain>
    </source>
</reference>
<evidence type="ECO:0000259" key="3">
    <source>
        <dbReference type="Pfam" id="PF00496"/>
    </source>
</evidence>
<dbReference type="Gene3D" id="3.10.105.10">
    <property type="entry name" value="Dipeptide-binding Protein, Domain 3"/>
    <property type="match status" value="1"/>
</dbReference>
<sequence>MKLLEHYARIYDRWKERGSGSDAFMEVTVPGLAVWFYCSERNAKLLIQSMQRKGWIVWRPGQGRGHKSRVCCAAIPDQLIVEHAKELLDSGHVQEAVELLEAPFLTDQGRGQLLHTMQQSFRYLPQGTGKQQAHRASLRFPSYRQPGSLDPAYATRRTELHWIRQLYDTLVLYDIDQQGYQSGLAHHWESDRSARRWRFYLQKHVQFHNGAAFTADDVRFTLERLASAALREAASPRSLYDHLFSGIKKVEPLHDHLIEIEWEQGCYQLLGLLTLPCASIVPVSLGGDGHLKPVGTGPFMLSRREERLLVLKANPSYYLRPTQLDQVEMWCLPEIYEQGKGVEWEEQEGEGMNFWHYWAGQQSDAPWEWLERMDRGCKYVLMNQAKQGPLQQLSLREQIHKAIRQVNAMHDLGGNRGELAHSFVRGMDKITDRGESGEGLALTSESKRNNESSMCGESSSEPGEPLDKLHEPGRKQVSEPEASMHNSSTPIQRLELVTYAGAGHERDADWLQQELKKTGIELHIRWVPYEMLGHPDTLATADLWLLEQPVDADDEAAMWAILGSDQSPLRSCLSPGRRNELERRLGLLQLEQSRSARLQGLSRLERELLDERAIVLWYRWRQMASFPSELQGVSIGSLGWVDYKALWFRE</sequence>
<feature type="compositionally biased region" description="Basic and acidic residues" evidence="2">
    <location>
        <begin position="465"/>
        <end position="478"/>
    </location>
</feature>
<dbReference type="InterPro" id="IPR039424">
    <property type="entry name" value="SBP_5"/>
</dbReference>
<evidence type="ECO:0000313" key="5">
    <source>
        <dbReference type="EMBL" id="OXM84441.1"/>
    </source>
</evidence>
<dbReference type="GO" id="GO:0003677">
    <property type="term" value="F:DNA binding"/>
    <property type="evidence" value="ECO:0007669"/>
    <property type="project" value="UniProtKB-KW"/>
</dbReference>
<dbReference type="EMBL" id="NMQW01000031">
    <property type="protein sequence ID" value="OXM84441.1"/>
    <property type="molecule type" value="Genomic_DNA"/>
</dbReference>